<feature type="compositionally biased region" description="Polar residues" evidence="1">
    <location>
        <begin position="1"/>
        <end position="13"/>
    </location>
</feature>
<feature type="compositionally biased region" description="Low complexity" evidence="1">
    <location>
        <begin position="23"/>
        <end position="38"/>
    </location>
</feature>
<reference evidence="2 3" key="1">
    <citation type="submission" date="2021-05" db="EMBL/GenBank/DDBJ databases">
        <title>Fusibacter ferrireducens sp. nov., an anaerobic, sulfur- and Fe-reducing bacterium isolated from the mangrove sediment.</title>
        <authorList>
            <person name="Qiu D."/>
        </authorList>
    </citation>
    <scope>NUCLEOTIDE SEQUENCE [LARGE SCALE GENOMIC DNA]</scope>
    <source>
        <strain evidence="2 3">DSM 12116</strain>
    </source>
</reference>
<evidence type="ECO:0000313" key="3">
    <source>
        <dbReference type="Proteomes" id="UP000746471"/>
    </source>
</evidence>
<comment type="caution">
    <text evidence="2">The sequence shown here is derived from an EMBL/GenBank/DDBJ whole genome shotgun (WGS) entry which is preliminary data.</text>
</comment>
<organism evidence="2 3">
    <name type="scientific">Fusibacter paucivorans</name>
    <dbReference type="NCBI Taxonomy" id="76009"/>
    <lineage>
        <taxon>Bacteria</taxon>
        <taxon>Bacillati</taxon>
        <taxon>Bacillota</taxon>
        <taxon>Clostridia</taxon>
        <taxon>Eubacteriales</taxon>
        <taxon>Eubacteriales Family XII. Incertae Sedis</taxon>
        <taxon>Fusibacter</taxon>
    </lineage>
</organism>
<gene>
    <name evidence="2" type="ORF">KHM83_10585</name>
</gene>
<accession>A0ABS5PQC9</accession>
<dbReference type="Proteomes" id="UP000746471">
    <property type="component" value="Unassembled WGS sequence"/>
</dbReference>
<evidence type="ECO:0000313" key="2">
    <source>
        <dbReference type="EMBL" id="MBS7527127.1"/>
    </source>
</evidence>
<dbReference type="EMBL" id="JAHBCL010000016">
    <property type="protein sequence ID" value="MBS7527127.1"/>
    <property type="molecule type" value="Genomic_DNA"/>
</dbReference>
<name>A0ABS5PQC9_9FIRM</name>
<keyword evidence="3" id="KW-1185">Reference proteome</keyword>
<protein>
    <submittedName>
        <fullName evidence="2">Uncharacterized protein</fullName>
    </submittedName>
</protein>
<dbReference type="InterPro" id="IPR049675">
    <property type="entry name" value="QatB"/>
</dbReference>
<proteinExistence type="predicted"/>
<evidence type="ECO:0000256" key="1">
    <source>
        <dbReference type="SAM" id="MobiDB-lite"/>
    </source>
</evidence>
<dbReference type="NCBIfam" id="NF041924">
    <property type="entry name" value="QatB"/>
    <property type="match status" value="1"/>
</dbReference>
<feature type="region of interest" description="Disordered" evidence="1">
    <location>
        <begin position="1"/>
        <end position="47"/>
    </location>
</feature>
<dbReference type="RefSeq" id="WP_213236983.1">
    <property type="nucleotide sequence ID" value="NZ_JAHBCL010000016.1"/>
</dbReference>
<sequence>MGTSTRNQGQNGKTPLVPSWLDDNSGIIDNGENNNSNNAVPAQADPDRFRVPRGEFTRFVNSGGRNGGNLGKSVSNYVRQSLGGAHSATTRLGASRSSSARLMSVVGTMVSRGVEAASRKFGLGELIGKNAGDVFLQIMDFVCPDGGSTDEGIARCSYIETIESMPELSDVPIENISEEQFLVFTETYMAKVIEERLLNDIGNKIISLPDDIGTVQVIQDQLSEYIFGSVSDAVTQLNVDIKNINSSQTRSIVDSVYEKAYTILESLSEE</sequence>